<evidence type="ECO:0008006" key="4">
    <source>
        <dbReference type="Google" id="ProtNLM"/>
    </source>
</evidence>
<dbReference type="RefSeq" id="WP_091776266.1">
    <property type="nucleotide sequence ID" value="NZ_FOES01000067.1"/>
</dbReference>
<dbReference type="EMBL" id="FOES01000067">
    <property type="protein sequence ID" value="SER25335.1"/>
    <property type="molecule type" value="Genomic_DNA"/>
</dbReference>
<keyword evidence="1" id="KW-1133">Transmembrane helix</keyword>
<sequence>MNRILLHFEGLTVLGIALYFYSILDFSWVLFLVLLLAPDLSMLGYLINERIGSVIYNLFHTYIAPAILLLGGIILSVSSILAIALIWIAHIGMDRTVGYGLKYPTGFKDTHLNRV</sequence>
<keyword evidence="1" id="KW-0812">Transmembrane</keyword>
<reference evidence="2 3" key="1">
    <citation type="submission" date="2016-10" db="EMBL/GenBank/DDBJ databases">
        <authorList>
            <person name="de Groot N.N."/>
        </authorList>
    </citation>
    <scope>NUCLEOTIDE SEQUENCE [LARGE SCALE GENOMIC DNA]</scope>
    <source>
        <strain evidence="2 3">DSM 21633</strain>
    </source>
</reference>
<name>A0A1H9MPI2_9BACI</name>
<keyword evidence="3" id="KW-1185">Reference proteome</keyword>
<dbReference type="InterPro" id="IPR025356">
    <property type="entry name" value="DUF4260"/>
</dbReference>
<dbReference type="STRING" id="571933.SAMN05216362_1675"/>
<gene>
    <name evidence="2" type="ORF">SAMN05216362_1675</name>
</gene>
<evidence type="ECO:0000313" key="2">
    <source>
        <dbReference type="EMBL" id="SER25335.1"/>
    </source>
</evidence>
<accession>A0A1H9MPI2</accession>
<dbReference type="AlphaFoldDB" id="A0A1H9MPI2"/>
<feature type="transmembrane region" description="Helical" evidence="1">
    <location>
        <begin position="12"/>
        <end position="37"/>
    </location>
</feature>
<organism evidence="2 3">
    <name type="scientific">Piscibacillus halophilus</name>
    <dbReference type="NCBI Taxonomy" id="571933"/>
    <lineage>
        <taxon>Bacteria</taxon>
        <taxon>Bacillati</taxon>
        <taxon>Bacillota</taxon>
        <taxon>Bacilli</taxon>
        <taxon>Bacillales</taxon>
        <taxon>Bacillaceae</taxon>
        <taxon>Piscibacillus</taxon>
    </lineage>
</organism>
<protein>
    <recommendedName>
        <fullName evidence="4">DUF4260 domain-containing protein</fullName>
    </recommendedName>
</protein>
<proteinExistence type="predicted"/>
<evidence type="ECO:0000256" key="1">
    <source>
        <dbReference type="SAM" id="Phobius"/>
    </source>
</evidence>
<keyword evidence="1" id="KW-0472">Membrane</keyword>
<dbReference type="Proteomes" id="UP000199427">
    <property type="component" value="Unassembled WGS sequence"/>
</dbReference>
<dbReference type="Pfam" id="PF14079">
    <property type="entry name" value="DUF4260"/>
    <property type="match status" value="1"/>
</dbReference>
<evidence type="ECO:0000313" key="3">
    <source>
        <dbReference type="Proteomes" id="UP000199427"/>
    </source>
</evidence>
<feature type="transmembrane region" description="Helical" evidence="1">
    <location>
        <begin position="62"/>
        <end position="88"/>
    </location>
</feature>